<feature type="domain" description="DnaB/C C-terminal" evidence="3">
    <location>
        <begin position="237"/>
        <end position="282"/>
    </location>
</feature>
<comment type="similarity">
    <text evidence="1">Belongs to the DnaB/DnaD family.</text>
</comment>
<name>A0ABV1J7F8_9FIRM</name>
<dbReference type="SUPFAM" id="SSF158499">
    <property type="entry name" value="DnaD domain-like"/>
    <property type="match status" value="2"/>
</dbReference>
<dbReference type="InterPro" id="IPR034829">
    <property type="entry name" value="DnaD-like_sf"/>
</dbReference>
<keyword evidence="5" id="KW-1185">Reference proteome</keyword>
<dbReference type="Proteomes" id="UP001481872">
    <property type="component" value="Unassembled WGS sequence"/>
</dbReference>
<proteinExistence type="inferred from homology"/>
<evidence type="ECO:0000256" key="2">
    <source>
        <dbReference type="SAM" id="MobiDB-lite"/>
    </source>
</evidence>
<dbReference type="EMBL" id="JBBNPS010000025">
    <property type="protein sequence ID" value="MEQ3354134.1"/>
    <property type="molecule type" value="Genomic_DNA"/>
</dbReference>
<organism evidence="4 5">
    <name type="scientific">Aedoeadaptatus acetigenes</name>
    <dbReference type="NCBI Taxonomy" id="2981723"/>
    <lineage>
        <taxon>Bacteria</taxon>
        <taxon>Bacillati</taxon>
        <taxon>Bacillota</taxon>
        <taxon>Tissierellia</taxon>
        <taxon>Tissierellales</taxon>
        <taxon>Peptoniphilaceae</taxon>
        <taxon>Aedoeadaptatus</taxon>
    </lineage>
</organism>
<dbReference type="PANTHER" id="PTHR37293:SF5">
    <property type="entry name" value="DNA REPLICATION PROTEIN"/>
    <property type="match status" value="1"/>
</dbReference>
<evidence type="ECO:0000313" key="5">
    <source>
        <dbReference type="Proteomes" id="UP001481872"/>
    </source>
</evidence>
<sequence>MEFKLDPPKLDLGDTPIENIFLNDYMPQADGDFVKVYLAGLQLAANGGEGDHKSMADRLNLLESDVKRAWDYWESEGIVEKIYEGESYGIRFLRLKELYTKEVYSPEATKSDFVRRLEDAEIANLFSKVEYYMRKQVPYQQKLDIAAWREVYNMTPEMILEAFRYGTEEKNKRSVPYIEGIVRNWADANVRTPEALAENFRTHDAAYYRYRHLLQLMGLSDKPYIRAESDAVASYAEEMDVALLEEAARRTGGIAKPNWRYFESILAAWKAKGIKKPEDLSKDQKPKVIRGHRPQPMAGSATAKYSADALEKMAQRKRRQFIEGKGQK</sequence>
<comment type="caution">
    <text evidence="4">The sequence shown here is derived from an EMBL/GenBank/DDBJ whole genome shotgun (WGS) entry which is preliminary data.</text>
</comment>
<evidence type="ECO:0000256" key="1">
    <source>
        <dbReference type="ARBA" id="ARBA00093462"/>
    </source>
</evidence>
<feature type="compositionally biased region" description="Basic and acidic residues" evidence="2">
    <location>
        <begin position="276"/>
        <end position="286"/>
    </location>
</feature>
<gene>
    <name evidence="4" type="ORF">AAA081_07510</name>
</gene>
<dbReference type="PIRSF" id="PIRSF033722">
    <property type="entry name" value="DnaD_CA_C3587_prd"/>
    <property type="match status" value="1"/>
</dbReference>
<dbReference type="InterPro" id="IPR006343">
    <property type="entry name" value="DnaB/C_C"/>
</dbReference>
<dbReference type="NCBIfam" id="TIGR01446">
    <property type="entry name" value="DnaD_dom"/>
    <property type="match status" value="1"/>
</dbReference>
<evidence type="ECO:0000259" key="3">
    <source>
        <dbReference type="Pfam" id="PF07261"/>
    </source>
</evidence>
<feature type="domain" description="DnaB/C C-terminal" evidence="3">
    <location>
        <begin position="130"/>
        <end position="197"/>
    </location>
</feature>
<dbReference type="PANTHER" id="PTHR37293">
    <property type="entry name" value="PHAGE REPLICATION PROTEIN-RELATED"/>
    <property type="match status" value="1"/>
</dbReference>
<dbReference type="Pfam" id="PF07261">
    <property type="entry name" value="DnaB_2"/>
    <property type="match status" value="2"/>
</dbReference>
<dbReference type="Gene3D" id="1.10.10.630">
    <property type="entry name" value="DnaD domain-like"/>
    <property type="match status" value="2"/>
</dbReference>
<dbReference type="InterPro" id="IPR053162">
    <property type="entry name" value="DnaD"/>
</dbReference>
<accession>A0ABV1J7F8</accession>
<protein>
    <submittedName>
        <fullName evidence="4">DnaD domain protein</fullName>
    </submittedName>
</protein>
<feature type="region of interest" description="Disordered" evidence="2">
    <location>
        <begin position="276"/>
        <end position="305"/>
    </location>
</feature>
<dbReference type="RefSeq" id="WP_349054456.1">
    <property type="nucleotide sequence ID" value="NZ_JBBNPS010000025.1"/>
</dbReference>
<evidence type="ECO:0000313" key="4">
    <source>
        <dbReference type="EMBL" id="MEQ3354134.1"/>
    </source>
</evidence>
<dbReference type="InterPro" id="IPR017019">
    <property type="entry name" value="DNA_replication_prd_bac"/>
</dbReference>
<reference evidence="4 5" key="1">
    <citation type="submission" date="2024-04" db="EMBL/GenBank/DDBJ databases">
        <title>Human intestinal bacterial collection.</title>
        <authorList>
            <person name="Pauvert C."/>
            <person name="Hitch T.C.A."/>
            <person name="Clavel T."/>
        </authorList>
    </citation>
    <scope>NUCLEOTIDE SEQUENCE [LARGE SCALE GENOMIC DNA]</scope>
    <source>
        <strain evidence="4 5">CLA-SR-H026</strain>
    </source>
</reference>